<keyword evidence="3" id="KW-1185">Reference proteome</keyword>
<dbReference type="EMBL" id="CP141769">
    <property type="protein sequence ID" value="WRS39380.1"/>
    <property type="molecule type" value="Genomic_DNA"/>
</dbReference>
<evidence type="ECO:0000313" key="2">
    <source>
        <dbReference type="EMBL" id="WRS39380.1"/>
    </source>
</evidence>
<keyword evidence="1" id="KW-0812">Transmembrane</keyword>
<name>A0ABZ1CJV8_9PROT</name>
<evidence type="ECO:0000313" key="3">
    <source>
        <dbReference type="Proteomes" id="UP001334732"/>
    </source>
</evidence>
<feature type="transmembrane region" description="Helical" evidence="1">
    <location>
        <begin position="61"/>
        <end position="83"/>
    </location>
</feature>
<proteinExistence type="predicted"/>
<dbReference type="PANTHER" id="PTHR38441">
    <property type="entry name" value="INTEGRAL MEMBRANE PROTEIN-RELATED"/>
    <property type="match status" value="1"/>
</dbReference>
<evidence type="ECO:0000256" key="1">
    <source>
        <dbReference type="SAM" id="Phobius"/>
    </source>
</evidence>
<dbReference type="Pfam" id="PF04341">
    <property type="entry name" value="DUF485"/>
    <property type="match status" value="1"/>
</dbReference>
<protein>
    <submittedName>
        <fullName evidence="2">DUF485 domain-containing protein</fullName>
    </submittedName>
</protein>
<organism evidence="2 3">
    <name type="scientific">Thiobacillus sedimenti</name>
    <dbReference type="NCBI Taxonomy" id="3110231"/>
    <lineage>
        <taxon>Bacteria</taxon>
        <taxon>Pseudomonadati</taxon>
        <taxon>Pseudomonadota</taxon>
        <taxon>Betaproteobacteria</taxon>
        <taxon>Nitrosomonadales</taxon>
        <taxon>Thiobacillaceae</taxon>
        <taxon>Thiobacillus</taxon>
    </lineage>
</organism>
<keyword evidence="1" id="KW-0472">Membrane</keyword>
<reference evidence="2 3" key="1">
    <citation type="submission" date="2023-12" db="EMBL/GenBank/DDBJ databases">
        <title>Thiobacillus sedimentum sp. nov., a chemolithoautotrophic sulfur-oxidizing bacterium isolated from freshwater sediment.</title>
        <authorList>
            <person name="Luo J."/>
            <person name="Dai C."/>
        </authorList>
    </citation>
    <scope>NUCLEOTIDE SEQUENCE [LARGE SCALE GENOMIC DNA]</scope>
    <source>
        <strain evidence="2 3">SCUT-2</strain>
    </source>
</reference>
<gene>
    <name evidence="2" type="ORF">VA613_00510</name>
</gene>
<feature type="transmembrane region" description="Helical" evidence="1">
    <location>
        <begin position="26"/>
        <end position="49"/>
    </location>
</feature>
<accession>A0ABZ1CJV8</accession>
<dbReference type="InterPro" id="IPR007436">
    <property type="entry name" value="DUF485"/>
</dbReference>
<sequence length="108" mass="12241">MASPQPDWAAIDRDPRFQALHKKKSSFLWGLMVFSIVFYFLLPFGAAYFQDLFKVKVWGPLNVGLLFALSEFVVAWVIAAVYAKRANREFDAMAAEIARDAHNIKGSK</sequence>
<dbReference type="RefSeq" id="WP_324779911.1">
    <property type="nucleotide sequence ID" value="NZ_CP141769.1"/>
</dbReference>
<keyword evidence="1" id="KW-1133">Transmembrane helix</keyword>
<dbReference type="Proteomes" id="UP001334732">
    <property type="component" value="Chromosome"/>
</dbReference>
<dbReference type="PANTHER" id="PTHR38441:SF1">
    <property type="entry name" value="MEMBRANE PROTEIN"/>
    <property type="match status" value="1"/>
</dbReference>